<evidence type="ECO:0000313" key="1">
    <source>
        <dbReference type="EMBL" id="KAK1134874.1"/>
    </source>
</evidence>
<dbReference type="AlphaFoldDB" id="A0AA40GBT0"/>
<gene>
    <name evidence="1" type="ORF">K0M31_007642</name>
</gene>
<dbReference type="EMBL" id="JAHYIQ010000002">
    <property type="protein sequence ID" value="KAK1134874.1"/>
    <property type="molecule type" value="Genomic_DNA"/>
</dbReference>
<accession>A0AA40GBT0</accession>
<reference evidence="1" key="1">
    <citation type="submission" date="2021-10" db="EMBL/GenBank/DDBJ databases">
        <title>Melipona bicolor Genome sequencing and assembly.</title>
        <authorList>
            <person name="Araujo N.S."/>
            <person name="Arias M.C."/>
        </authorList>
    </citation>
    <scope>NUCLEOTIDE SEQUENCE</scope>
    <source>
        <strain evidence="1">USP_2M_L1-L4_2017</strain>
        <tissue evidence="1">Whole body</tissue>
    </source>
</reference>
<evidence type="ECO:0000313" key="2">
    <source>
        <dbReference type="Proteomes" id="UP001177670"/>
    </source>
</evidence>
<name>A0AA40GBT0_9HYME</name>
<organism evidence="1 2">
    <name type="scientific">Melipona bicolor</name>
    <dbReference type="NCBI Taxonomy" id="60889"/>
    <lineage>
        <taxon>Eukaryota</taxon>
        <taxon>Metazoa</taxon>
        <taxon>Ecdysozoa</taxon>
        <taxon>Arthropoda</taxon>
        <taxon>Hexapoda</taxon>
        <taxon>Insecta</taxon>
        <taxon>Pterygota</taxon>
        <taxon>Neoptera</taxon>
        <taxon>Endopterygota</taxon>
        <taxon>Hymenoptera</taxon>
        <taxon>Apocrita</taxon>
        <taxon>Aculeata</taxon>
        <taxon>Apoidea</taxon>
        <taxon>Anthophila</taxon>
        <taxon>Apidae</taxon>
        <taxon>Melipona</taxon>
    </lineage>
</organism>
<sequence length="150" mass="17466">MLGPLLISDHAGWPDLHYRDSVVGPQGRVPLDRGSRTSDRNRRSAWGENYNSFAHGRGEFRETVVRYGSQWPYIQSLRCGNFRLRLENFRHPRSEALRGLIVFQTVEIVRQVFMSDSVRRKIVRWSDLGRLEPLRIRAQFSPVKHIVLPG</sequence>
<comment type="caution">
    <text evidence="1">The sequence shown here is derived from an EMBL/GenBank/DDBJ whole genome shotgun (WGS) entry which is preliminary data.</text>
</comment>
<keyword evidence="2" id="KW-1185">Reference proteome</keyword>
<proteinExistence type="predicted"/>
<protein>
    <submittedName>
        <fullName evidence="1">Uncharacterized protein</fullName>
    </submittedName>
</protein>
<dbReference type="Proteomes" id="UP001177670">
    <property type="component" value="Unassembled WGS sequence"/>
</dbReference>